<name>A0AA37TF64_9HYPH</name>
<proteinExistence type="predicted"/>
<evidence type="ECO:0000256" key="2">
    <source>
        <dbReference type="SAM" id="Phobius"/>
    </source>
</evidence>
<accession>A0AA37TF64</accession>
<reference evidence="4" key="1">
    <citation type="journal article" date="2019" name="Int. J. Syst. Evol. Microbiol.">
        <title>The Global Catalogue of Microorganisms (GCM) 10K type strain sequencing project: providing services to taxonomists for standard genome sequencing and annotation.</title>
        <authorList>
            <consortium name="The Broad Institute Genomics Platform"/>
            <consortium name="The Broad Institute Genome Sequencing Center for Infectious Disease"/>
            <person name="Wu L."/>
            <person name="Ma J."/>
        </authorList>
    </citation>
    <scope>NUCLEOTIDE SEQUENCE [LARGE SCALE GENOMIC DNA]</scope>
    <source>
        <strain evidence="4">NBRC 103632</strain>
    </source>
</reference>
<keyword evidence="2" id="KW-1133">Transmembrane helix</keyword>
<dbReference type="Proteomes" id="UP001157440">
    <property type="component" value="Unassembled WGS sequence"/>
</dbReference>
<sequence length="64" mass="6396">MPTGTATTSPARSELAGQAAGAGGADMRMLPLLVVFALLAAVIGYALAEPARHVVHDAPTPRAS</sequence>
<keyword evidence="2" id="KW-0472">Membrane</keyword>
<organism evidence="3 4">
    <name type="scientific">Methylobacterium tardum</name>
    <dbReference type="NCBI Taxonomy" id="374432"/>
    <lineage>
        <taxon>Bacteria</taxon>
        <taxon>Pseudomonadati</taxon>
        <taxon>Pseudomonadota</taxon>
        <taxon>Alphaproteobacteria</taxon>
        <taxon>Hyphomicrobiales</taxon>
        <taxon>Methylobacteriaceae</taxon>
        <taxon>Methylobacterium</taxon>
    </lineage>
</organism>
<keyword evidence="4" id="KW-1185">Reference proteome</keyword>
<dbReference type="AlphaFoldDB" id="A0AA37TF64"/>
<evidence type="ECO:0000256" key="1">
    <source>
        <dbReference type="SAM" id="MobiDB-lite"/>
    </source>
</evidence>
<gene>
    <name evidence="3" type="ORF">GCM10007890_45390</name>
</gene>
<dbReference type="EMBL" id="BSPL01000023">
    <property type="protein sequence ID" value="GLS72524.1"/>
    <property type="molecule type" value="Genomic_DNA"/>
</dbReference>
<keyword evidence="2" id="KW-0812">Transmembrane</keyword>
<protein>
    <submittedName>
        <fullName evidence="3">Uncharacterized protein</fullName>
    </submittedName>
</protein>
<feature type="compositionally biased region" description="Polar residues" evidence="1">
    <location>
        <begin position="1"/>
        <end position="11"/>
    </location>
</feature>
<evidence type="ECO:0000313" key="3">
    <source>
        <dbReference type="EMBL" id="GLS72524.1"/>
    </source>
</evidence>
<comment type="caution">
    <text evidence="3">The sequence shown here is derived from an EMBL/GenBank/DDBJ whole genome shotgun (WGS) entry which is preliminary data.</text>
</comment>
<feature type="region of interest" description="Disordered" evidence="1">
    <location>
        <begin position="1"/>
        <end position="20"/>
    </location>
</feature>
<feature type="transmembrane region" description="Helical" evidence="2">
    <location>
        <begin position="29"/>
        <end position="48"/>
    </location>
</feature>
<evidence type="ECO:0000313" key="4">
    <source>
        <dbReference type="Proteomes" id="UP001157440"/>
    </source>
</evidence>